<dbReference type="EMBL" id="JAATEN010000004">
    <property type="protein sequence ID" value="NJQ00347.1"/>
    <property type="molecule type" value="Genomic_DNA"/>
</dbReference>
<sequence>MTGAGPAEATAALIAETHAAAVELAREFHRTAERQAADHGTHHPCRTLAAQCAAHAERLRAAAARHGRELSPPRAGDPLGGALDTVRHTASELRGRHASSGELLLRDLRRLFLAAQEVAVLELMLVQVAQAVRDGELLAEARALREETLGRIDWVRTRLADAAPQVLAVAG</sequence>
<proteinExistence type="predicted"/>
<evidence type="ECO:0008006" key="3">
    <source>
        <dbReference type="Google" id="ProtNLM"/>
    </source>
</evidence>
<dbReference type="RefSeq" id="WP_168100945.1">
    <property type="nucleotide sequence ID" value="NZ_JAATEN010000004.1"/>
</dbReference>
<organism evidence="1 2">
    <name type="scientific">Streptomyces zingiberis</name>
    <dbReference type="NCBI Taxonomy" id="2053010"/>
    <lineage>
        <taxon>Bacteria</taxon>
        <taxon>Bacillati</taxon>
        <taxon>Actinomycetota</taxon>
        <taxon>Actinomycetes</taxon>
        <taxon>Kitasatosporales</taxon>
        <taxon>Streptomycetaceae</taxon>
        <taxon>Streptomyces</taxon>
    </lineage>
</organism>
<keyword evidence="2" id="KW-1185">Reference proteome</keyword>
<protein>
    <recommendedName>
        <fullName evidence="3">DUF892 family protein</fullName>
    </recommendedName>
</protein>
<dbReference type="Proteomes" id="UP000695264">
    <property type="component" value="Unassembled WGS sequence"/>
</dbReference>
<reference evidence="1 2" key="1">
    <citation type="submission" date="2020-03" db="EMBL/GenBank/DDBJ databases">
        <title>WGS of actinomycetes isolated from Thailand.</title>
        <authorList>
            <person name="Thawai C."/>
        </authorList>
    </citation>
    <scope>NUCLEOTIDE SEQUENCE [LARGE SCALE GENOMIC DNA]</scope>
    <source>
        <strain evidence="1 2">PLAI 1-29</strain>
    </source>
</reference>
<gene>
    <name evidence="1" type="ORF">HCK00_07310</name>
</gene>
<evidence type="ECO:0000313" key="2">
    <source>
        <dbReference type="Proteomes" id="UP000695264"/>
    </source>
</evidence>
<accession>A0ABX1BRK3</accession>
<comment type="caution">
    <text evidence="1">The sequence shown here is derived from an EMBL/GenBank/DDBJ whole genome shotgun (WGS) entry which is preliminary data.</text>
</comment>
<name>A0ABX1BRK3_9ACTN</name>
<evidence type="ECO:0000313" key="1">
    <source>
        <dbReference type="EMBL" id="NJQ00347.1"/>
    </source>
</evidence>